<proteinExistence type="predicted"/>
<name>A0AAX0U700_BURPE</name>
<accession>A0AAX0U700</accession>
<dbReference type="EMBL" id="PHRB01000021">
    <property type="protein sequence ID" value="PJO64406.1"/>
    <property type="molecule type" value="Genomic_DNA"/>
</dbReference>
<dbReference type="Proteomes" id="UP000231878">
    <property type="component" value="Unassembled WGS sequence"/>
</dbReference>
<organism evidence="1 2">
    <name type="scientific">Burkholderia pseudomallei</name>
    <name type="common">Pseudomonas pseudomallei</name>
    <dbReference type="NCBI Taxonomy" id="28450"/>
    <lineage>
        <taxon>Bacteria</taxon>
        <taxon>Pseudomonadati</taxon>
        <taxon>Pseudomonadota</taxon>
        <taxon>Betaproteobacteria</taxon>
        <taxon>Burkholderiales</taxon>
        <taxon>Burkholderiaceae</taxon>
        <taxon>Burkholderia</taxon>
        <taxon>pseudomallei group</taxon>
    </lineage>
</organism>
<gene>
    <name evidence="1" type="ORF">CWD88_20425</name>
</gene>
<evidence type="ECO:0000313" key="2">
    <source>
        <dbReference type="Proteomes" id="UP000231878"/>
    </source>
</evidence>
<sequence>MRRVSILKDLCKHAGRNAAPHEAGVRRARAGEWTRGARAVALRYCDAGNSAAPIRRAITPARCAR</sequence>
<reference evidence="1 2" key="1">
    <citation type="submission" date="2017-11" db="EMBL/GenBank/DDBJ databases">
        <title>Molecular characterization of Burkholderia pseudomallei and closely related isolates from Vietnam.</title>
        <authorList>
            <person name="Ustinov D.V."/>
            <person name="Antonov A.S."/>
            <person name="Avdusheva E.F."/>
            <person name="Shpak I.M."/>
            <person name="Zakharova I.B."/>
            <person name="Thi L.A."/>
            <person name="Teteryatnikova N."/>
            <person name="Lopasteyskaya Y.A."/>
            <person name="Kuzyutina J.A."/>
            <person name="Ngo T.N."/>
            <person name="Victorov D.V."/>
        </authorList>
    </citation>
    <scope>NUCLEOTIDE SEQUENCE [LARGE SCALE GENOMIC DNA]</scope>
    <source>
        <strain evidence="1 2">V1512</strain>
    </source>
</reference>
<dbReference type="AlphaFoldDB" id="A0AAX0U700"/>
<protein>
    <submittedName>
        <fullName evidence="1">Uncharacterized protein</fullName>
    </submittedName>
</protein>
<comment type="caution">
    <text evidence="1">The sequence shown here is derived from an EMBL/GenBank/DDBJ whole genome shotgun (WGS) entry which is preliminary data.</text>
</comment>
<evidence type="ECO:0000313" key="1">
    <source>
        <dbReference type="EMBL" id="PJO64406.1"/>
    </source>
</evidence>